<reference evidence="2 3" key="1">
    <citation type="submission" date="2018-10" db="EMBL/GenBank/DDBJ databases">
        <title>Genomic Encyclopedia of Archaeal and Bacterial Type Strains, Phase II (KMG-II): from individual species to whole genera.</title>
        <authorList>
            <person name="Goeker M."/>
        </authorList>
    </citation>
    <scope>NUCLEOTIDE SEQUENCE [LARGE SCALE GENOMIC DNA]</scope>
    <source>
        <strain evidence="2 3">DSM 14954</strain>
    </source>
</reference>
<comment type="caution">
    <text evidence="2">The sequence shown here is derived from an EMBL/GenBank/DDBJ whole genome shotgun (WGS) entry which is preliminary data.</text>
</comment>
<dbReference type="AlphaFoldDB" id="A0A660L1V9"/>
<evidence type="ECO:0000313" key="2">
    <source>
        <dbReference type="EMBL" id="RKQ87194.1"/>
    </source>
</evidence>
<evidence type="ECO:0000313" key="3">
    <source>
        <dbReference type="Proteomes" id="UP000278962"/>
    </source>
</evidence>
<gene>
    <name evidence="2" type="ORF">C8N24_5214</name>
</gene>
<proteinExistence type="predicted"/>
<feature type="transmembrane region" description="Helical" evidence="1">
    <location>
        <begin position="18"/>
        <end position="39"/>
    </location>
</feature>
<dbReference type="RefSeq" id="WP_121255539.1">
    <property type="nucleotide sequence ID" value="NZ_RBIL01000002.1"/>
</dbReference>
<protein>
    <submittedName>
        <fullName evidence="2">Uncharacterized protein</fullName>
    </submittedName>
</protein>
<keyword evidence="3" id="KW-1185">Reference proteome</keyword>
<dbReference type="EMBL" id="RBIL01000002">
    <property type="protein sequence ID" value="RKQ87194.1"/>
    <property type="molecule type" value="Genomic_DNA"/>
</dbReference>
<keyword evidence="1" id="KW-0812">Transmembrane</keyword>
<name>A0A660L1V9_9ACTN</name>
<accession>A0A660L1V9</accession>
<dbReference type="Proteomes" id="UP000278962">
    <property type="component" value="Unassembled WGS sequence"/>
</dbReference>
<evidence type="ECO:0000256" key="1">
    <source>
        <dbReference type="SAM" id="Phobius"/>
    </source>
</evidence>
<keyword evidence="1" id="KW-0472">Membrane</keyword>
<sequence length="75" mass="7574">MISETHHTPAPEVAGESLLGLIALAVFGVVVAEAAFVAFGGMVAMVATILLALAVTGGVIFAVMRTIGPEDHEQG</sequence>
<keyword evidence="1" id="KW-1133">Transmembrane helix</keyword>
<organism evidence="2 3">
    <name type="scientific">Solirubrobacter pauli</name>
    <dbReference type="NCBI Taxonomy" id="166793"/>
    <lineage>
        <taxon>Bacteria</taxon>
        <taxon>Bacillati</taxon>
        <taxon>Actinomycetota</taxon>
        <taxon>Thermoleophilia</taxon>
        <taxon>Solirubrobacterales</taxon>
        <taxon>Solirubrobacteraceae</taxon>
        <taxon>Solirubrobacter</taxon>
    </lineage>
</organism>
<feature type="transmembrane region" description="Helical" evidence="1">
    <location>
        <begin position="46"/>
        <end position="67"/>
    </location>
</feature>